<reference evidence="9" key="1">
    <citation type="submission" date="2013-03" db="EMBL/GenBank/DDBJ databases">
        <title>Genome sequence of Chthonomonas calidirosea, the first sequenced genome from the Armatimonadetes phylum (formally candidate division OP10).</title>
        <authorList>
            <person name="Lee K.C.Y."/>
            <person name="Morgan X.C."/>
            <person name="Dunfield P.F."/>
            <person name="Tamas I."/>
            <person name="Houghton K.M."/>
            <person name="Vyssotski M."/>
            <person name="Ryan J.L.J."/>
            <person name="Lagutin K."/>
            <person name="McDonald I.R."/>
            <person name="Stott M.B."/>
        </authorList>
    </citation>
    <scope>NUCLEOTIDE SEQUENCE [LARGE SCALE GENOMIC DNA]</scope>
    <source>
        <strain evidence="9">DSM 23976 / ICMP 18418 / T49</strain>
    </source>
</reference>
<dbReference type="CDD" id="cd05400">
    <property type="entry name" value="NT_2-5OAS_ClassI-CCAase"/>
    <property type="match status" value="1"/>
</dbReference>
<keyword evidence="2" id="KW-0548">Nucleotidyltransferase</keyword>
<dbReference type="PATRIC" id="fig|1303518.3.peg.15"/>
<accession>S0ES24</accession>
<dbReference type="InterPro" id="IPR043519">
    <property type="entry name" value="NT_sf"/>
</dbReference>
<dbReference type="OrthoDB" id="8264173at2"/>
<name>S0ES24_CHTCT</name>
<dbReference type="RefSeq" id="WP_016481422.1">
    <property type="nucleotide sequence ID" value="NC_021487.1"/>
</dbReference>
<keyword evidence="4" id="KW-0051">Antiviral defense</keyword>
<dbReference type="HOGENOM" id="CLU_080937_0_0_0"/>
<dbReference type="SUPFAM" id="SSF81301">
    <property type="entry name" value="Nucleotidyltransferase"/>
    <property type="match status" value="1"/>
</dbReference>
<dbReference type="eggNOG" id="COG1746">
    <property type="taxonomic scope" value="Bacteria"/>
</dbReference>
<dbReference type="InParanoid" id="S0ES24"/>
<proteinExistence type="predicted"/>
<sequence length="311" mass="36465">MAIPESQLESWSSKGADTTAKQTHESIRKALQQYERLKSKDFEVYLQGSYKNDTNIRGNSDVDIVVQLNSTFRDNLSEEQKGGFSSTDATYGWNEFRSDVLMALRDYYAEPLCYRLLGLLLEGRFRDWDKVREGRKCLKVQTQYLPADAVVCIQYRKYPPSPRDPDKYTEGMTFYVQSENRWVINYPKLHYENGVRKNKNTNGLYKPTIRLFKNARTHLIKRGNIAADIAPSYFLECLLYNVPDDKFDESLQKTFCNVVNWLHHWLSQANLSQFVCQNEQLPLFGNSPEQWSADKARQFVRQMIDLWKNWS</sequence>
<gene>
    <name evidence="8" type="ORF">CCALI_00015</name>
</gene>
<evidence type="ECO:0000256" key="5">
    <source>
        <dbReference type="SAM" id="MobiDB-lite"/>
    </source>
</evidence>
<evidence type="ECO:0000256" key="1">
    <source>
        <dbReference type="ARBA" id="ARBA00022679"/>
    </source>
</evidence>
<dbReference type="STRING" id="454171.CP488_01140"/>
<dbReference type="GO" id="GO:0016779">
    <property type="term" value="F:nucleotidyltransferase activity"/>
    <property type="evidence" value="ECO:0007669"/>
    <property type="project" value="InterPro"/>
</dbReference>
<dbReference type="KEGG" id="ccz:CCALI_00015"/>
<evidence type="ECO:0000256" key="4">
    <source>
        <dbReference type="ARBA" id="ARBA00023118"/>
    </source>
</evidence>
<keyword evidence="1 8" id="KW-0808">Transferase</keyword>
<dbReference type="InterPro" id="IPR002934">
    <property type="entry name" value="Polymerase_NTP_transf_dom"/>
</dbReference>
<dbReference type="Pfam" id="PF01909">
    <property type="entry name" value="NTP_transf_2"/>
    <property type="match status" value="1"/>
</dbReference>
<dbReference type="PROSITE" id="PS50152">
    <property type="entry name" value="25A_SYNTH_3"/>
    <property type="match status" value="1"/>
</dbReference>
<dbReference type="InterPro" id="IPR058909">
    <property type="entry name" value="CD_NTase_C"/>
</dbReference>
<dbReference type="EMBL" id="HF951689">
    <property type="protein sequence ID" value="CCW33855.1"/>
    <property type="molecule type" value="Genomic_DNA"/>
</dbReference>
<organism evidence="8 9">
    <name type="scientific">Chthonomonas calidirosea (strain DSM 23976 / ICMP 18418 / T49)</name>
    <dbReference type="NCBI Taxonomy" id="1303518"/>
    <lineage>
        <taxon>Bacteria</taxon>
        <taxon>Bacillati</taxon>
        <taxon>Armatimonadota</taxon>
        <taxon>Chthonomonadia</taxon>
        <taxon>Chthonomonadales</taxon>
        <taxon>Chthonomonadaceae</taxon>
        <taxon>Chthonomonas</taxon>
    </lineage>
</organism>
<dbReference type="Gene3D" id="3.30.460.10">
    <property type="entry name" value="Beta Polymerase, domain 2"/>
    <property type="match status" value="1"/>
</dbReference>
<evidence type="ECO:0000259" key="7">
    <source>
        <dbReference type="Pfam" id="PF26305"/>
    </source>
</evidence>
<dbReference type="GO" id="GO:0051607">
    <property type="term" value="P:defense response to virus"/>
    <property type="evidence" value="ECO:0007669"/>
    <property type="project" value="UniProtKB-KW"/>
</dbReference>
<evidence type="ECO:0000313" key="9">
    <source>
        <dbReference type="Proteomes" id="UP000014227"/>
    </source>
</evidence>
<protein>
    <submittedName>
        <fullName evidence="8">tRNA nucleotidyltransferase (CCA-adding enzyme)</fullName>
    </submittedName>
</protein>
<evidence type="ECO:0000259" key="6">
    <source>
        <dbReference type="Pfam" id="PF01909"/>
    </source>
</evidence>
<dbReference type="Proteomes" id="UP000014227">
    <property type="component" value="Chromosome I"/>
</dbReference>
<feature type="compositionally biased region" description="Polar residues" evidence="5">
    <location>
        <begin position="7"/>
        <end position="21"/>
    </location>
</feature>
<feature type="domain" description="Polymerase nucleotidyl transferase" evidence="6">
    <location>
        <begin position="29"/>
        <end position="74"/>
    </location>
</feature>
<keyword evidence="3" id="KW-0547">Nucleotide-binding</keyword>
<keyword evidence="9" id="KW-1185">Reference proteome</keyword>
<dbReference type="InterPro" id="IPR006116">
    <property type="entry name" value="NT_2-5OAS_ClassI-CCAase"/>
</dbReference>
<evidence type="ECO:0000313" key="8">
    <source>
        <dbReference type="EMBL" id="CCW33855.1"/>
    </source>
</evidence>
<dbReference type="Pfam" id="PF26305">
    <property type="entry name" value="CD_NTase_C"/>
    <property type="match status" value="1"/>
</dbReference>
<feature type="region of interest" description="Disordered" evidence="5">
    <location>
        <begin position="1"/>
        <end position="24"/>
    </location>
</feature>
<evidence type="ECO:0000256" key="3">
    <source>
        <dbReference type="ARBA" id="ARBA00022741"/>
    </source>
</evidence>
<dbReference type="AlphaFoldDB" id="S0ES24"/>
<evidence type="ECO:0000256" key="2">
    <source>
        <dbReference type="ARBA" id="ARBA00022695"/>
    </source>
</evidence>
<feature type="domain" description="cGAS/DncV-like nucleotidyltransferase C-terminal helical" evidence="7">
    <location>
        <begin position="192"/>
        <end position="308"/>
    </location>
</feature>